<dbReference type="EMBL" id="UGBT01000002">
    <property type="protein sequence ID" value="STH74423.1"/>
    <property type="molecule type" value="Genomic_DNA"/>
</dbReference>
<organism evidence="2 3">
    <name type="scientific">Escherichia coli</name>
    <dbReference type="NCBI Taxonomy" id="562"/>
    <lineage>
        <taxon>Bacteria</taxon>
        <taxon>Pseudomonadati</taxon>
        <taxon>Pseudomonadota</taxon>
        <taxon>Gammaproteobacteria</taxon>
        <taxon>Enterobacterales</taxon>
        <taxon>Enterobacteriaceae</taxon>
        <taxon>Escherichia</taxon>
    </lineage>
</organism>
<dbReference type="SMART" id="SM00530">
    <property type="entry name" value="HTH_XRE"/>
    <property type="match status" value="1"/>
</dbReference>
<evidence type="ECO:0000259" key="1">
    <source>
        <dbReference type="PROSITE" id="PS50943"/>
    </source>
</evidence>
<dbReference type="GO" id="GO:0003677">
    <property type="term" value="F:DNA binding"/>
    <property type="evidence" value="ECO:0007669"/>
    <property type="project" value="InterPro"/>
</dbReference>
<dbReference type="Proteomes" id="UP000254428">
    <property type="component" value="Unassembled WGS sequence"/>
</dbReference>
<protein>
    <submittedName>
        <fullName evidence="2">Regulator</fullName>
    </submittedName>
</protein>
<reference evidence="2 3" key="1">
    <citation type="submission" date="2018-06" db="EMBL/GenBank/DDBJ databases">
        <authorList>
            <consortium name="Pathogen Informatics"/>
            <person name="Doyle S."/>
        </authorList>
    </citation>
    <scope>NUCLEOTIDE SEQUENCE [LARGE SCALE GENOMIC DNA]</scope>
    <source>
        <strain evidence="2 3">NCTC11341</strain>
    </source>
</reference>
<name>A0A376P7C6_ECOLX</name>
<dbReference type="Pfam" id="PF12844">
    <property type="entry name" value="HTH_19"/>
    <property type="match status" value="1"/>
</dbReference>
<evidence type="ECO:0000313" key="2">
    <source>
        <dbReference type="EMBL" id="STH74423.1"/>
    </source>
</evidence>
<dbReference type="Gene3D" id="1.10.260.40">
    <property type="entry name" value="lambda repressor-like DNA-binding domains"/>
    <property type="match status" value="1"/>
</dbReference>
<dbReference type="SUPFAM" id="SSF47413">
    <property type="entry name" value="lambda repressor-like DNA-binding domains"/>
    <property type="match status" value="1"/>
</dbReference>
<accession>A0A376P7C6</accession>
<sequence length="149" mass="16374">MVREITLGNKTSYVNRKRGTKRHYGRRLREEREKIGMTQDDMASIFEVSTKTWGKYERGVTTPDAVMLNLLGGRCGVDVYYILSGSRAHGIPNATEDEIELIKIYRSAPLAVKAAALAALTAGSLSLGTIRASGKGHRIAGRDYNETKG</sequence>
<gene>
    <name evidence="2" type="ORF">NCTC11341_06167</name>
</gene>
<dbReference type="AlphaFoldDB" id="A0A376P7C6"/>
<feature type="domain" description="HTH cro/C1-type" evidence="1">
    <location>
        <begin position="28"/>
        <end position="82"/>
    </location>
</feature>
<dbReference type="InterPro" id="IPR001387">
    <property type="entry name" value="Cro/C1-type_HTH"/>
</dbReference>
<dbReference type="InterPro" id="IPR010982">
    <property type="entry name" value="Lambda_DNA-bd_dom_sf"/>
</dbReference>
<evidence type="ECO:0000313" key="3">
    <source>
        <dbReference type="Proteomes" id="UP000254428"/>
    </source>
</evidence>
<dbReference type="PROSITE" id="PS50943">
    <property type="entry name" value="HTH_CROC1"/>
    <property type="match status" value="1"/>
</dbReference>
<dbReference type="CDD" id="cd00093">
    <property type="entry name" value="HTH_XRE"/>
    <property type="match status" value="1"/>
</dbReference>
<proteinExistence type="predicted"/>